<protein>
    <submittedName>
        <fullName evidence="2">Uncharacterized protein</fullName>
    </submittedName>
</protein>
<organism evidence="2 3">
    <name type="scientific">Aeromicrobium alkaliterrae</name>
    <dbReference type="NCBI Taxonomy" id="302168"/>
    <lineage>
        <taxon>Bacteria</taxon>
        <taxon>Bacillati</taxon>
        <taxon>Actinomycetota</taxon>
        <taxon>Actinomycetes</taxon>
        <taxon>Propionibacteriales</taxon>
        <taxon>Nocardioidaceae</taxon>
        <taxon>Aeromicrobium</taxon>
    </lineage>
</organism>
<proteinExistence type="predicted"/>
<evidence type="ECO:0000313" key="2">
    <source>
        <dbReference type="EMBL" id="GAA1748713.1"/>
    </source>
</evidence>
<comment type="caution">
    <text evidence="2">The sequence shown here is derived from an EMBL/GenBank/DDBJ whole genome shotgun (WGS) entry which is preliminary data.</text>
</comment>
<dbReference type="EMBL" id="BAAAME010000005">
    <property type="protein sequence ID" value="GAA1748713.1"/>
    <property type="molecule type" value="Genomic_DNA"/>
</dbReference>
<keyword evidence="1" id="KW-0732">Signal</keyword>
<feature type="signal peptide" evidence="1">
    <location>
        <begin position="1"/>
        <end position="22"/>
    </location>
</feature>
<evidence type="ECO:0000313" key="3">
    <source>
        <dbReference type="Proteomes" id="UP001501057"/>
    </source>
</evidence>
<name>A0ABN2K5F8_9ACTN</name>
<accession>A0ABN2K5F8</accession>
<dbReference type="Proteomes" id="UP001501057">
    <property type="component" value="Unassembled WGS sequence"/>
</dbReference>
<evidence type="ECO:0000256" key="1">
    <source>
        <dbReference type="SAM" id="SignalP"/>
    </source>
</evidence>
<gene>
    <name evidence="2" type="ORF">GCM10009710_30950</name>
</gene>
<keyword evidence="3" id="KW-1185">Reference proteome</keyword>
<feature type="chain" id="PRO_5046412749" evidence="1">
    <location>
        <begin position="23"/>
        <end position="72"/>
    </location>
</feature>
<reference evidence="2 3" key="1">
    <citation type="journal article" date="2019" name="Int. J. Syst. Evol. Microbiol.">
        <title>The Global Catalogue of Microorganisms (GCM) 10K type strain sequencing project: providing services to taxonomists for standard genome sequencing and annotation.</title>
        <authorList>
            <consortium name="The Broad Institute Genomics Platform"/>
            <consortium name="The Broad Institute Genome Sequencing Center for Infectious Disease"/>
            <person name="Wu L."/>
            <person name="Ma J."/>
        </authorList>
    </citation>
    <scope>NUCLEOTIDE SEQUENCE [LARGE SCALE GENOMIC DNA]</scope>
    <source>
        <strain evidence="2 3">JCM 13518</strain>
    </source>
</reference>
<sequence length="72" mass="7670">MFRRGIAAFLLTGAAVASSATAAQAVTWHSPRPTQYACLAAQIAWQVQNPGGVVIIDCYRTSSGNWQFVTSP</sequence>